<evidence type="ECO:0000259" key="4">
    <source>
        <dbReference type="PROSITE" id="PS51755"/>
    </source>
</evidence>
<dbReference type="InterPro" id="IPR036388">
    <property type="entry name" value="WH-like_DNA-bd_sf"/>
</dbReference>
<dbReference type="Pfam" id="PF00486">
    <property type="entry name" value="Trans_reg_C"/>
    <property type="match status" value="1"/>
</dbReference>
<dbReference type="RefSeq" id="WP_236398462.1">
    <property type="nucleotide sequence ID" value="NZ_JAKJHZ010000003.1"/>
</dbReference>
<comment type="caution">
    <text evidence="5">The sequence shown here is derived from an EMBL/GenBank/DDBJ whole genome shotgun (WGS) entry which is preliminary data.</text>
</comment>
<evidence type="ECO:0000313" key="5">
    <source>
        <dbReference type="EMBL" id="MCF6376448.1"/>
    </source>
</evidence>
<dbReference type="SMART" id="SM00862">
    <property type="entry name" value="Trans_reg_C"/>
    <property type="match status" value="1"/>
</dbReference>
<evidence type="ECO:0000256" key="1">
    <source>
        <dbReference type="ARBA" id="ARBA00023125"/>
    </source>
</evidence>
<keyword evidence="6" id="KW-1185">Reference proteome</keyword>
<dbReference type="Gene3D" id="1.10.10.10">
    <property type="entry name" value="Winged helix-like DNA-binding domain superfamily/Winged helix DNA-binding domain"/>
    <property type="match status" value="1"/>
</dbReference>
<keyword evidence="1 2" id="KW-0238">DNA-binding</keyword>
<gene>
    <name evidence="5" type="ORF">L2K70_02425</name>
</gene>
<evidence type="ECO:0000313" key="6">
    <source>
        <dbReference type="Proteomes" id="UP001201161"/>
    </source>
</evidence>
<dbReference type="PROSITE" id="PS51755">
    <property type="entry name" value="OMPR_PHOB"/>
    <property type="match status" value="1"/>
</dbReference>
<dbReference type="Proteomes" id="UP001201161">
    <property type="component" value="Unassembled WGS sequence"/>
</dbReference>
<dbReference type="InterPro" id="IPR001867">
    <property type="entry name" value="OmpR/PhoB-type_DNA-bd"/>
</dbReference>
<dbReference type="InterPro" id="IPR016032">
    <property type="entry name" value="Sig_transdc_resp-reg_C-effctor"/>
</dbReference>
<dbReference type="SUPFAM" id="SSF46894">
    <property type="entry name" value="C-terminal effector domain of the bipartite response regulators"/>
    <property type="match status" value="1"/>
</dbReference>
<name>A0ABS9H8U9_9ACTN</name>
<organism evidence="5 6">
    <name type="scientific">Nocardioides potassii</name>
    <dbReference type="NCBI Taxonomy" id="2911371"/>
    <lineage>
        <taxon>Bacteria</taxon>
        <taxon>Bacillati</taxon>
        <taxon>Actinomycetota</taxon>
        <taxon>Actinomycetes</taxon>
        <taxon>Propionibacteriales</taxon>
        <taxon>Nocardioidaceae</taxon>
        <taxon>Nocardioides</taxon>
    </lineage>
</organism>
<proteinExistence type="predicted"/>
<evidence type="ECO:0000256" key="2">
    <source>
        <dbReference type="PROSITE-ProRule" id="PRU01091"/>
    </source>
</evidence>
<keyword evidence="3" id="KW-0732">Signal</keyword>
<feature type="domain" description="OmpR/PhoB-type" evidence="4">
    <location>
        <begin position="69"/>
        <end position="167"/>
    </location>
</feature>
<feature type="signal peptide" evidence="3">
    <location>
        <begin position="1"/>
        <end position="21"/>
    </location>
</feature>
<dbReference type="EMBL" id="JAKJHZ010000003">
    <property type="protein sequence ID" value="MCF6376448.1"/>
    <property type="molecule type" value="Genomic_DNA"/>
</dbReference>
<sequence>MTLALGVGAAASVAHPTVAYAALAQALVVAAESHIGSEAARAWAVQQAGQLLSMAAVAAAPAAAPLVPTPVPARSRLVLDEEHWEVRHRDLALRITLAQYRLLGALIRAETHTVPTRHLALVMFGSAHRETERVAAHVRRLRRRLVEEHVDCCSLDTVRGVGYRLTWTS</sequence>
<feature type="chain" id="PRO_5046348622" evidence="3">
    <location>
        <begin position="22"/>
        <end position="169"/>
    </location>
</feature>
<feature type="DNA-binding region" description="OmpR/PhoB-type" evidence="2">
    <location>
        <begin position="69"/>
        <end position="167"/>
    </location>
</feature>
<protein>
    <submittedName>
        <fullName evidence="5">Winged helix-turn-helix domain-containing protein</fullName>
    </submittedName>
</protein>
<accession>A0ABS9H8U9</accession>
<reference evidence="5 6" key="1">
    <citation type="submission" date="2022-01" db="EMBL/GenBank/DDBJ databases">
        <title>Nocardioides sp. nov., an actinomycete isolated from mining soil.</title>
        <authorList>
            <person name="Liu L."/>
        </authorList>
    </citation>
    <scope>NUCLEOTIDE SEQUENCE [LARGE SCALE GENOMIC DNA]</scope>
    <source>
        <strain evidence="5 6">KLBMP 9356</strain>
    </source>
</reference>
<evidence type="ECO:0000256" key="3">
    <source>
        <dbReference type="SAM" id="SignalP"/>
    </source>
</evidence>